<keyword evidence="2 5" id="KW-0812">Transmembrane</keyword>
<dbReference type="GeneID" id="9054516"/>
<gene>
    <name evidence="7" type="ORF">Pmar_PMAR024734</name>
</gene>
<keyword evidence="8" id="KW-1185">Reference proteome</keyword>
<evidence type="ECO:0000256" key="2">
    <source>
        <dbReference type="ARBA" id="ARBA00022692"/>
    </source>
</evidence>
<proteinExistence type="predicted"/>
<dbReference type="Proteomes" id="UP000007800">
    <property type="component" value="Unassembled WGS sequence"/>
</dbReference>
<evidence type="ECO:0000256" key="1">
    <source>
        <dbReference type="ARBA" id="ARBA00004141"/>
    </source>
</evidence>
<dbReference type="EMBL" id="GG687290">
    <property type="protein sequence ID" value="EEQ97291.1"/>
    <property type="molecule type" value="Genomic_DNA"/>
</dbReference>
<accession>C5M161</accession>
<evidence type="ECO:0000313" key="8">
    <source>
        <dbReference type="Proteomes" id="UP000007800"/>
    </source>
</evidence>
<evidence type="ECO:0000256" key="3">
    <source>
        <dbReference type="ARBA" id="ARBA00022989"/>
    </source>
</evidence>
<dbReference type="RefSeq" id="XP_002764574.1">
    <property type="nucleotide sequence ID" value="XM_002764528.1"/>
</dbReference>
<dbReference type="Pfam" id="PF01061">
    <property type="entry name" value="ABC2_membrane"/>
    <property type="match status" value="1"/>
</dbReference>
<keyword evidence="4 5" id="KW-0472">Membrane</keyword>
<name>C5M161_PERM5</name>
<dbReference type="GO" id="GO:0140359">
    <property type="term" value="F:ABC-type transporter activity"/>
    <property type="evidence" value="ECO:0007669"/>
    <property type="project" value="InterPro"/>
</dbReference>
<evidence type="ECO:0000313" key="7">
    <source>
        <dbReference type="EMBL" id="EEQ97291.1"/>
    </source>
</evidence>
<dbReference type="OrthoDB" id="66620at2759"/>
<keyword evidence="3 5" id="KW-1133">Transmembrane helix</keyword>
<evidence type="ECO:0000256" key="4">
    <source>
        <dbReference type="ARBA" id="ARBA00023136"/>
    </source>
</evidence>
<feature type="transmembrane region" description="Helical" evidence="5">
    <location>
        <begin position="15"/>
        <end position="33"/>
    </location>
</feature>
<protein>
    <submittedName>
        <fullName evidence="7">Abc transporter, putative</fullName>
    </submittedName>
</protein>
<dbReference type="GO" id="GO:0016020">
    <property type="term" value="C:membrane"/>
    <property type="evidence" value="ECO:0007669"/>
    <property type="project" value="UniProtKB-SubCell"/>
</dbReference>
<evidence type="ECO:0000259" key="6">
    <source>
        <dbReference type="Pfam" id="PF01061"/>
    </source>
</evidence>
<evidence type="ECO:0000256" key="5">
    <source>
        <dbReference type="SAM" id="Phobius"/>
    </source>
</evidence>
<sequence>MAGCFAPNPKTAMEAGPLLFVPQILFAGFFVDLSEVPAFLRWVQYLCSLKYAMNLLFLAEFSDQPGGEVVLEANDVEEDLKWAYILLLLALLITFRLIGLIGLTRKAITVY</sequence>
<dbReference type="AlphaFoldDB" id="C5M161"/>
<comment type="subcellular location">
    <subcellularLocation>
        <location evidence="1">Membrane</location>
        <topology evidence="1">Multi-pass membrane protein</topology>
    </subcellularLocation>
</comment>
<dbReference type="InterPro" id="IPR013525">
    <property type="entry name" value="ABC2_TM"/>
</dbReference>
<feature type="domain" description="ABC-2 type transporter transmembrane" evidence="6">
    <location>
        <begin position="1"/>
        <end position="61"/>
    </location>
</feature>
<dbReference type="InParanoid" id="C5M161"/>
<organism evidence="8">
    <name type="scientific">Perkinsus marinus (strain ATCC 50983 / TXsc)</name>
    <dbReference type="NCBI Taxonomy" id="423536"/>
    <lineage>
        <taxon>Eukaryota</taxon>
        <taxon>Sar</taxon>
        <taxon>Alveolata</taxon>
        <taxon>Perkinsozoa</taxon>
        <taxon>Perkinsea</taxon>
        <taxon>Perkinsida</taxon>
        <taxon>Perkinsidae</taxon>
        <taxon>Perkinsus</taxon>
    </lineage>
</organism>
<reference evidence="7 8" key="1">
    <citation type="submission" date="2008-07" db="EMBL/GenBank/DDBJ databases">
        <authorList>
            <person name="El-Sayed N."/>
            <person name="Caler E."/>
            <person name="Inman J."/>
            <person name="Amedeo P."/>
            <person name="Hass B."/>
            <person name="Wortman J."/>
        </authorList>
    </citation>
    <scope>NUCLEOTIDE SEQUENCE [LARGE SCALE GENOMIC DNA]</scope>
    <source>
        <strain evidence="8">ATCC 50983 / TXsc</strain>
    </source>
</reference>
<feature type="transmembrane region" description="Helical" evidence="5">
    <location>
        <begin position="82"/>
        <end position="103"/>
    </location>
</feature>